<dbReference type="EMBL" id="VUJW01000012">
    <property type="protein sequence ID" value="KAA1424357.1"/>
    <property type="molecule type" value="Genomic_DNA"/>
</dbReference>
<dbReference type="PANTHER" id="PTHR30486:SF15">
    <property type="entry name" value="TYPE II_IV SECRETION SYSTEM ATPASE"/>
    <property type="match status" value="1"/>
</dbReference>
<dbReference type="GO" id="GO:0016887">
    <property type="term" value="F:ATP hydrolysis activity"/>
    <property type="evidence" value="ECO:0007669"/>
    <property type="project" value="InterPro"/>
</dbReference>
<dbReference type="InterPro" id="IPR001482">
    <property type="entry name" value="T2SS/T4SS_dom"/>
</dbReference>
<dbReference type="PANTHER" id="PTHR30486">
    <property type="entry name" value="TWITCHING MOTILITY PROTEIN PILT"/>
    <property type="match status" value="1"/>
</dbReference>
<protein>
    <submittedName>
        <fullName evidence="3">CpaF family protein</fullName>
    </submittedName>
</protein>
<evidence type="ECO:0000256" key="1">
    <source>
        <dbReference type="ARBA" id="ARBA00006611"/>
    </source>
</evidence>
<dbReference type="InterPro" id="IPR027417">
    <property type="entry name" value="P-loop_NTPase"/>
</dbReference>
<reference evidence="3 4" key="1">
    <citation type="submission" date="2019-09" db="EMBL/GenBank/DDBJ databases">
        <title>Nocardioides panacisoli sp. nov., isolated from the soil of a ginseng field.</title>
        <authorList>
            <person name="Cho C."/>
        </authorList>
    </citation>
    <scope>NUCLEOTIDE SEQUENCE [LARGE SCALE GENOMIC DNA]</scope>
    <source>
        <strain evidence="3 4">BN140041</strain>
    </source>
</reference>
<gene>
    <name evidence="3" type="ORF">F0U47_19025</name>
</gene>
<organism evidence="3 4">
    <name type="scientific">Nocardioides antri</name>
    <dbReference type="NCBI Taxonomy" id="2607659"/>
    <lineage>
        <taxon>Bacteria</taxon>
        <taxon>Bacillati</taxon>
        <taxon>Actinomycetota</taxon>
        <taxon>Actinomycetes</taxon>
        <taxon>Propionibacteriales</taxon>
        <taxon>Nocardioidaceae</taxon>
        <taxon>Nocardioides</taxon>
    </lineage>
</organism>
<name>A0A5B1LXP1_9ACTN</name>
<dbReference type="CDD" id="cd01130">
    <property type="entry name" value="VirB11-like_ATPase"/>
    <property type="match status" value="1"/>
</dbReference>
<proteinExistence type="inferred from homology"/>
<feature type="domain" description="Bacterial type II secretion system protein E" evidence="2">
    <location>
        <begin position="95"/>
        <end position="367"/>
    </location>
</feature>
<sequence>MLQPAQPPPLSGAADATGRRVAVLRTQDDVVGHLDEALRAAVRRDGLDPQREIIAVRRLAESLVREHDDRSLTGVVLPVADADGVVDELVARVSGFGPLQPLLDDPTVEEVWINSPDRVFVARNGRHELTNLMLTEAQVSELVERMLKTTGRRVDLSRPFVDAMLPQGHRLHVVLQGISRGFSAVNIRKYVVRASRLSELVDLQSLTPSAALFLEASVRAGLNILVSGGTQAGKTTMLNCLAAAIPGGERVISVEEVFEVRFPHPDWVALQTRQEGLEGTGEIRLRDLIKESLRMRPSRIIVGEVRAEEALDLLLALNSGLPGLCTIHANSAREALTKACTLPLLAGENISARFVVPTVASSVDLVVHLEVDHRGTRRVTEIVAVPGRIEQDIIETEPVFELREGRLRRGIGTPPRVEHYERVGIDVRRLLHEAE</sequence>
<evidence type="ECO:0000313" key="3">
    <source>
        <dbReference type="EMBL" id="KAA1424357.1"/>
    </source>
</evidence>
<dbReference type="Proteomes" id="UP000324351">
    <property type="component" value="Unassembled WGS sequence"/>
</dbReference>
<evidence type="ECO:0000259" key="2">
    <source>
        <dbReference type="Pfam" id="PF00437"/>
    </source>
</evidence>
<evidence type="ECO:0000313" key="4">
    <source>
        <dbReference type="Proteomes" id="UP000324351"/>
    </source>
</evidence>
<dbReference type="Pfam" id="PF00437">
    <property type="entry name" value="T2SSE"/>
    <property type="match status" value="1"/>
</dbReference>
<comment type="caution">
    <text evidence="3">The sequence shown here is derived from an EMBL/GenBank/DDBJ whole genome shotgun (WGS) entry which is preliminary data.</text>
</comment>
<dbReference type="Gene3D" id="3.30.450.380">
    <property type="match status" value="1"/>
</dbReference>
<comment type="similarity">
    <text evidence="1">Belongs to the GSP E family.</text>
</comment>
<dbReference type="SUPFAM" id="SSF52540">
    <property type="entry name" value="P-loop containing nucleoside triphosphate hydrolases"/>
    <property type="match status" value="1"/>
</dbReference>
<dbReference type="Gene3D" id="3.40.50.300">
    <property type="entry name" value="P-loop containing nucleotide triphosphate hydrolases"/>
    <property type="match status" value="1"/>
</dbReference>
<reference evidence="3 4" key="2">
    <citation type="submission" date="2019-09" db="EMBL/GenBank/DDBJ databases">
        <authorList>
            <person name="Jin C."/>
        </authorList>
    </citation>
    <scope>NUCLEOTIDE SEQUENCE [LARGE SCALE GENOMIC DNA]</scope>
    <source>
        <strain evidence="3 4">BN140041</strain>
    </source>
</reference>
<dbReference type="AlphaFoldDB" id="A0A5B1LXP1"/>
<keyword evidence="4" id="KW-1185">Reference proteome</keyword>
<dbReference type="InterPro" id="IPR050921">
    <property type="entry name" value="T4SS_GSP_E_ATPase"/>
</dbReference>
<accession>A0A5B1LXP1</accession>